<dbReference type="EMBL" id="OY731398">
    <property type="protein sequence ID" value="CAJ1801193.1"/>
    <property type="molecule type" value="Genomic_DNA"/>
</dbReference>
<reference evidence="2" key="1">
    <citation type="submission" date="2023-10" db="EMBL/GenBank/DDBJ databases">
        <authorList>
            <person name="Domelevo Entfellner J.-B."/>
        </authorList>
    </citation>
    <scope>NUCLEOTIDE SEQUENCE</scope>
</reference>
<dbReference type="AlphaFoldDB" id="A0AA86V8M1"/>
<evidence type="ECO:0000313" key="3">
    <source>
        <dbReference type="Proteomes" id="UP001189624"/>
    </source>
</evidence>
<accession>A0AA86V8M1</accession>
<organism evidence="2 3">
    <name type="scientific">Sphenostylis stenocarpa</name>
    <dbReference type="NCBI Taxonomy" id="92480"/>
    <lineage>
        <taxon>Eukaryota</taxon>
        <taxon>Viridiplantae</taxon>
        <taxon>Streptophyta</taxon>
        <taxon>Embryophyta</taxon>
        <taxon>Tracheophyta</taxon>
        <taxon>Spermatophyta</taxon>
        <taxon>Magnoliopsida</taxon>
        <taxon>eudicotyledons</taxon>
        <taxon>Gunneridae</taxon>
        <taxon>Pentapetalae</taxon>
        <taxon>rosids</taxon>
        <taxon>fabids</taxon>
        <taxon>Fabales</taxon>
        <taxon>Fabaceae</taxon>
        <taxon>Papilionoideae</taxon>
        <taxon>50 kb inversion clade</taxon>
        <taxon>NPAAA clade</taxon>
        <taxon>indigoferoid/millettioid clade</taxon>
        <taxon>Phaseoleae</taxon>
        <taxon>Sphenostylis</taxon>
    </lineage>
</organism>
<gene>
    <name evidence="2" type="ORF">AYBTSS11_LOCUS643</name>
</gene>
<sequence length="777" mass="85732">MAGIIAGTAASGVGGGGCGGGGAPRLPHNIGATAPRFNPISTRATPLFKSPHPHYGEPSPQPPTHPATTASRPSSPLTVPRLTHQPKPPFDALQTPPRAYLRETIEGLSPFFGRRDVLIVWLEPRVRWVGNRTLASIVRAVKTAGILVWSTSTRTYRSRHCWAERGMVVCSFPADNCSMWSRRRSGGGGGFGHHNNRHVHGGAAIAAIMAGSAASGGGGGSACAESYILHHTTICFNMIEKHREKNMEELEEGKGLLFQKNFEVPLLLIVNKKAEKVVLAGANEDFMDILCSFLTLPLGTIARLVQQESPQGPLQVGSLNSLYESVVSFETDYLWTETCKEMLLRPRNSSEHQCRSLKINIYDSDPTTYFICPESHACAMNMLSTFKNQPCQCGNIMDHSVSIKNNQVYAGFLRAATTFIMADNLDIIPSTIHEDLKSLGAFFERFLQKLSGSSENKSILFEMVPVNVTKTQVLDLLKCSLLSKTTLTDFFFVNKPLLISSNFIAPPAGWSNNFRIKVKIVARKSNRKILYAEGAEDFAEFLLSFLTLPLGGVVRMLSAISSVGNVDNLFNSIYDLDEEKYFISKEEKYMLVDPNVAPQFLSSICKQLLPICEQASHYYCEYQSIALTGRTSPLQFRLNEDQEYEDYDNKENYQKMKLVDPKSSSGRLFKVHASLPALFMVTDDLVVTRASLTSGQMLVNRLKIPLRDVEEKEVAIGIQEAYSILKASLTSKAALTDGLSHLLANIYAENAFVTPCNSSVNAFRPLRIMNEFSGTEK</sequence>
<proteinExistence type="predicted"/>
<feature type="compositionally biased region" description="Polar residues" evidence="1">
    <location>
        <begin position="66"/>
        <end position="77"/>
    </location>
</feature>
<evidence type="ECO:0000313" key="2">
    <source>
        <dbReference type="EMBL" id="CAJ1801193.1"/>
    </source>
</evidence>
<dbReference type="InterPro" id="IPR007750">
    <property type="entry name" value="DUF674"/>
</dbReference>
<evidence type="ECO:0000256" key="1">
    <source>
        <dbReference type="SAM" id="MobiDB-lite"/>
    </source>
</evidence>
<feature type="region of interest" description="Disordered" evidence="1">
    <location>
        <begin position="27"/>
        <end position="94"/>
    </location>
</feature>
<dbReference type="Gramene" id="rna-AYBTSS11_LOCUS643">
    <property type="protein sequence ID" value="CAJ1801193.1"/>
    <property type="gene ID" value="gene-AYBTSS11_LOCUS643"/>
</dbReference>
<dbReference type="PANTHER" id="PTHR33103">
    <property type="entry name" value="OS01G0153900 PROTEIN"/>
    <property type="match status" value="1"/>
</dbReference>
<dbReference type="Proteomes" id="UP001189624">
    <property type="component" value="Chromosome 1"/>
</dbReference>
<keyword evidence="3" id="KW-1185">Reference proteome</keyword>
<name>A0AA86V8M1_9FABA</name>
<protein>
    <submittedName>
        <fullName evidence="2">Uncharacterized protein</fullName>
    </submittedName>
</protein>
<dbReference type="PANTHER" id="PTHR33103:SF102">
    <property type="entry name" value="DUF674 FAMILY PROTEIN"/>
    <property type="match status" value="1"/>
</dbReference>
<dbReference type="Pfam" id="PF05056">
    <property type="entry name" value="DUF674"/>
    <property type="match status" value="1"/>
</dbReference>